<feature type="transmembrane region" description="Helical" evidence="2">
    <location>
        <begin position="20"/>
        <end position="40"/>
    </location>
</feature>
<name>A0ABP7Z548_9ACTN</name>
<accession>A0ABP7Z548</accession>
<reference evidence="4" key="1">
    <citation type="journal article" date="2019" name="Int. J. Syst. Evol. Microbiol.">
        <title>The Global Catalogue of Microorganisms (GCM) 10K type strain sequencing project: providing services to taxonomists for standard genome sequencing and annotation.</title>
        <authorList>
            <consortium name="The Broad Institute Genomics Platform"/>
            <consortium name="The Broad Institute Genome Sequencing Center for Infectious Disease"/>
            <person name="Wu L."/>
            <person name="Ma J."/>
        </authorList>
    </citation>
    <scope>NUCLEOTIDE SEQUENCE [LARGE SCALE GENOMIC DNA]</scope>
    <source>
        <strain evidence="4">JCM 17316</strain>
    </source>
</reference>
<sequence>MTSTQQIREAARRRRRRARLLVGVVAVPTAVLAVSSLIGGQDGDGDARGRPTPSPGRQSGPISPQGAVTLPGAAELLDERFPVRFPHTPQGAAAAMAAMLSASWTLDADHNLRAADIYAQPQIRERAREAAVPSARGMREHIGLPPDGPLPDEAYVRVTPIGVRWKVITPDQIRVAMMVDVTAAASAQATPQSEVVALGSDWVWDRSVRGGDWVWTLDDVSEFVPEIADPGTQRFTSLGWLPVDS</sequence>
<evidence type="ECO:0000256" key="2">
    <source>
        <dbReference type="SAM" id="Phobius"/>
    </source>
</evidence>
<comment type="caution">
    <text evidence="3">The sequence shown here is derived from an EMBL/GenBank/DDBJ whole genome shotgun (WGS) entry which is preliminary data.</text>
</comment>
<evidence type="ECO:0000313" key="4">
    <source>
        <dbReference type="Proteomes" id="UP001500266"/>
    </source>
</evidence>
<keyword evidence="2" id="KW-1133">Transmembrane helix</keyword>
<keyword evidence="4" id="KW-1185">Reference proteome</keyword>
<organism evidence="3 4">
    <name type="scientific">Actinomadura keratinilytica</name>
    <dbReference type="NCBI Taxonomy" id="547461"/>
    <lineage>
        <taxon>Bacteria</taxon>
        <taxon>Bacillati</taxon>
        <taxon>Actinomycetota</taxon>
        <taxon>Actinomycetes</taxon>
        <taxon>Streptosporangiales</taxon>
        <taxon>Thermomonosporaceae</taxon>
        <taxon>Actinomadura</taxon>
    </lineage>
</organism>
<dbReference type="RefSeq" id="WP_345023097.1">
    <property type="nucleotide sequence ID" value="NZ_BAABDO010000067.1"/>
</dbReference>
<dbReference type="Proteomes" id="UP001500266">
    <property type="component" value="Unassembled WGS sequence"/>
</dbReference>
<proteinExistence type="predicted"/>
<gene>
    <name evidence="3" type="ORF">GCM10022416_41060</name>
</gene>
<feature type="region of interest" description="Disordered" evidence="1">
    <location>
        <begin position="38"/>
        <end position="66"/>
    </location>
</feature>
<keyword evidence="2" id="KW-0812">Transmembrane</keyword>
<protein>
    <submittedName>
        <fullName evidence="3">Uncharacterized protein</fullName>
    </submittedName>
</protein>
<keyword evidence="2" id="KW-0472">Membrane</keyword>
<evidence type="ECO:0000256" key="1">
    <source>
        <dbReference type="SAM" id="MobiDB-lite"/>
    </source>
</evidence>
<dbReference type="EMBL" id="BAABDO010000067">
    <property type="protein sequence ID" value="GAA4147521.1"/>
    <property type="molecule type" value="Genomic_DNA"/>
</dbReference>
<evidence type="ECO:0000313" key="3">
    <source>
        <dbReference type="EMBL" id="GAA4147521.1"/>
    </source>
</evidence>